<evidence type="ECO:0000259" key="2">
    <source>
        <dbReference type="Pfam" id="PF03108"/>
    </source>
</evidence>
<accession>A0A9P1EAI4</accession>
<evidence type="ECO:0000313" key="4">
    <source>
        <dbReference type="Proteomes" id="UP001152484"/>
    </source>
</evidence>
<dbReference type="Pfam" id="PF03108">
    <property type="entry name" value="DBD_Tnp_Mut"/>
    <property type="match status" value="1"/>
</dbReference>
<gene>
    <name evidence="3" type="ORF">CEURO_LOCUS11379</name>
</gene>
<feature type="region of interest" description="Disordered" evidence="1">
    <location>
        <begin position="12"/>
        <end position="41"/>
    </location>
</feature>
<proteinExistence type="predicted"/>
<dbReference type="AlphaFoldDB" id="A0A9P1EAI4"/>
<dbReference type="InterPro" id="IPR004332">
    <property type="entry name" value="Transposase_MuDR"/>
</dbReference>
<evidence type="ECO:0000256" key="1">
    <source>
        <dbReference type="SAM" id="MobiDB-lite"/>
    </source>
</evidence>
<dbReference type="OrthoDB" id="10398692at2759"/>
<keyword evidence="4" id="KW-1185">Reference proteome</keyword>
<dbReference type="EMBL" id="CAMAPE010000025">
    <property type="protein sequence ID" value="CAH9090864.1"/>
    <property type="molecule type" value="Genomic_DNA"/>
</dbReference>
<feature type="compositionally biased region" description="Acidic residues" evidence="1">
    <location>
        <begin position="21"/>
        <end position="41"/>
    </location>
</feature>
<comment type="caution">
    <text evidence="3">The sequence shown here is derived from an EMBL/GenBank/DDBJ whole genome shotgun (WGS) entry which is preliminary data.</text>
</comment>
<name>A0A9P1EAI4_CUSEU</name>
<protein>
    <recommendedName>
        <fullName evidence="2">Transposase MuDR plant domain-containing protein</fullName>
    </recommendedName>
</protein>
<reference evidence="3" key="1">
    <citation type="submission" date="2022-07" db="EMBL/GenBank/DDBJ databases">
        <authorList>
            <person name="Macas J."/>
            <person name="Novak P."/>
            <person name="Neumann P."/>
        </authorList>
    </citation>
    <scope>NUCLEOTIDE SEQUENCE</scope>
</reference>
<feature type="domain" description="Transposase MuDR plant" evidence="2">
    <location>
        <begin position="81"/>
        <end position="141"/>
    </location>
</feature>
<dbReference type="Proteomes" id="UP001152484">
    <property type="component" value="Unassembled WGS sequence"/>
</dbReference>
<organism evidence="3 4">
    <name type="scientific">Cuscuta europaea</name>
    <name type="common">European dodder</name>
    <dbReference type="NCBI Taxonomy" id="41803"/>
    <lineage>
        <taxon>Eukaryota</taxon>
        <taxon>Viridiplantae</taxon>
        <taxon>Streptophyta</taxon>
        <taxon>Embryophyta</taxon>
        <taxon>Tracheophyta</taxon>
        <taxon>Spermatophyta</taxon>
        <taxon>Magnoliopsida</taxon>
        <taxon>eudicotyledons</taxon>
        <taxon>Gunneridae</taxon>
        <taxon>Pentapetalae</taxon>
        <taxon>asterids</taxon>
        <taxon>lamiids</taxon>
        <taxon>Solanales</taxon>
        <taxon>Convolvulaceae</taxon>
        <taxon>Cuscuteae</taxon>
        <taxon>Cuscuta</taxon>
        <taxon>Cuscuta subgen. Cuscuta</taxon>
    </lineage>
</organism>
<sequence>MVIEEEGRYVHNGSSFVDGQGSDDDADDNINGDDMTESDEDDCDTITASNHFTRIYDLPEGFTDVCMSGAGMKRFRPEGEFEVGQQFDNKEQVINMVSLYSIKRNQFYQVLESDKHKWVAECKRKKERDCPWRIRATKNKGNLNSFTIVRYPGPHSATCVGNTDSTDHVAMTSDFIAKDMIDILRNDLP</sequence>
<evidence type="ECO:0000313" key="3">
    <source>
        <dbReference type="EMBL" id="CAH9090864.1"/>
    </source>
</evidence>